<name>A0A699YLK9_HAELA</name>
<protein>
    <submittedName>
        <fullName evidence="1">Uncharacterized protein</fullName>
    </submittedName>
</protein>
<comment type="caution">
    <text evidence="1">The sequence shown here is derived from an EMBL/GenBank/DDBJ whole genome shotgun (WGS) entry which is preliminary data.</text>
</comment>
<proteinExistence type="predicted"/>
<dbReference type="Proteomes" id="UP000485058">
    <property type="component" value="Unassembled WGS sequence"/>
</dbReference>
<evidence type="ECO:0000313" key="1">
    <source>
        <dbReference type="EMBL" id="GFH10910.1"/>
    </source>
</evidence>
<accession>A0A699YLK9</accession>
<evidence type="ECO:0000313" key="2">
    <source>
        <dbReference type="Proteomes" id="UP000485058"/>
    </source>
</evidence>
<keyword evidence="2" id="KW-1185">Reference proteome</keyword>
<sequence>MSSLHSSCPGLQLVSRLEDWQTPEGQLLCKVPHITVKGHVSVSA</sequence>
<dbReference type="EMBL" id="BLLF01000358">
    <property type="protein sequence ID" value="GFH10910.1"/>
    <property type="molecule type" value="Genomic_DNA"/>
</dbReference>
<dbReference type="AlphaFoldDB" id="A0A699YLK9"/>
<reference evidence="1 2" key="1">
    <citation type="submission" date="2020-02" db="EMBL/GenBank/DDBJ databases">
        <title>Draft genome sequence of Haematococcus lacustris strain NIES-144.</title>
        <authorList>
            <person name="Morimoto D."/>
            <person name="Nakagawa S."/>
            <person name="Yoshida T."/>
            <person name="Sawayama S."/>
        </authorList>
    </citation>
    <scope>NUCLEOTIDE SEQUENCE [LARGE SCALE GENOMIC DNA]</scope>
    <source>
        <strain evidence="1 2">NIES-144</strain>
    </source>
</reference>
<gene>
    <name evidence="1" type="ORF">HaLaN_06314</name>
</gene>
<organism evidence="1 2">
    <name type="scientific">Haematococcus lacustris</name>
    <name type="common">Green alga</name>
    <name type="synonym">Haematococcus pluvialis</name>
    <dbReference type="NCBI Taxonomy" id="44745"/>
    <lineage>
        <taxon>Eukaryota</taxon>
        <taxon>Viridiplantae</taxon>
        <taxon>Chlorophyta</taxon>
        <taxon>core chlorophytes</taxon>
        <taxon>Chlorophyceae</taxon>
        <taxon>CS clade</taxon>
        <taxon>Chlamydomonadales</taxon>
        <taxon>Haematococcaceae</taxon>
        <taxon>Haematococcus</taxon>
    </lineage>
</organism>